<evidence type="ECO:0000256" key="7">
    <source>
        <dbReference type="ARBA" id="ARBA00022989"/>
    </source>
</evidence>
<dbReference type="InParanoid" id="A0A3B5REV4"/>
<keyword evidence="6" id="KW-0735">Signal-anchor</keyword>
<evidence type="ECO:0000313" key="14">
    <source>
        <dbReference type="Ensembl" id="ENSXMAP00000040511.1"/>
    </source>
</evidence>
<keyword evidence="3" id="KW-0328">Glycosyltransferase</keyword>
<dbReference type="OrthoDB" id="10264956at2759"/>
<reference evidence="14" key="3">
    <citation type="submission" date="2025-08" db="UniProtKB">
        <authorList>
            <consortium name="Ensembl"/>
        </authorList>
    </citation>
    <scope>IDENTIFICATION</scope>
    <source>
        <strain evidence="14">JP 163 A</strain>
    </source>
</reference>
<dbReference type="GO" id="GO:0006491">
    <property type="term" value="P:N-glycan processing"/>
    <property type="evidence" value="ECO:0007669"/>
    <property type="project" value="TreeGrafter"/>
</dbReference>
<dbReference type="FunFam" id="3.90.1480.20:FF:000001">
    <property type="entry name" value="ST8 alpha-N-acetyl-neuraminide alpha-2,8-sialyltransferase 2"/>
    <property type="match status" value="1"/>
</dbReference>
<comment type="similarity">
    <text evidence="2">Belongs to the glycosyltransferase 29 family.</text>
</comment>
<evidence type="ECO:0000256" key="12">
    <source>
        <dbReference type="PIRSR" id="PIRSR005557-2"/>
    </source>
</evidence>
<comment type="subcellular location">
    <subcellularLocation>
        <location evidence="1">Golgi apparatus membrane</location>
        <topology evidence="1">Single-pass type II membrane protein</topology>
    </subcellularLocation>
</comment>
<keyword evidence="15" id="KW-1185">Reference proteome</keyword>
<evidence type="ECO:0000256" key="9">
    <source>
        <dbReference type="ARBA" id="ARBA00023136"/>
    </source>
</evidence>
<feature type="transmembrane region" description="Helical" evidence="13">
    <location>
        <begin position="5"/>
        <end position="23"/>
    </location>
</feature>
<evidence type="ECO:0000256" key="1">
    <source>
        <dbReference type="ARBA" id="ARBA00004323"/>
    </source>
</evidence>
<evidence type="ECO:0000256" key="3">
    <source>
        <dbReference type="ARBA" id="ARBA00022676"/>
    </source>
</evidence>
<keyword evidence="7 13" id="KW-1133">Transmembrane helix</keyword>
<dbReference type="InterPro" id="IPR050943">
    <property type="entry name" value="Glycosyltr_29_Sialyltrsf"/>
</dbReference>
<keyword evidence="10" id="KW-1015">Disulfide bond</keyword>
<evidence type="ECO:0000256" key="2">
    <source>
        <dbReference type="ARBA" id="ARBA00006003"/>
    </source>
</evidence>
<reference evidence="14" key="4">
    <citation type="submission" date="2025-09" db="UniProtKB">
        <authorList>
            <consortium name="Ensembl"/>
        </authorList>
    </citation>
    <scope>IDENTIFICATION</scope>
    <source>
        <strain evidence="14">JP 163 A</strain>
    </source>
</reference>
<accession>A0A3B5REV4</accession>
<dbReference type="InterPro" id="IPR012163">
    <property type="entry name" value="Sialyl_trans"/>
</dbReference>
<dbReference type="Pfam" id="PF00777">
    <property type="entry name" value="Glyco_transf_29"/>
    <property type="match status" value="1"/>
</dbReference>
<dbReference type="AlphaFoldDB" id="A0A3B5REV4"/>
<dbReference type="InterPro" id="IPR038578">
    <property type="entry name" value="GT29-like_sf"/>
</dbReference>
<reference evidence="15" key="1">
    <citation type="submission" date="2012-01" db="EMBL/GenBank/DDBJ databases">
        <authorList>
            <person name="Walter R."/>
            <person name="Schartl M."/>
            <person name="Warren W."/>
        </authorList>
    </citation>
    <scope>NUCLEOTIDE SEQUENCE [LARGE SCALE GENOMIC DNA]</scope>
    <source>
        <strain evidence="15">JP 163 A</strain>
    </source>
</reference>
<evidence type="ECO:0000256" key="10">
    <source>
        <dbReference type="ARBA" id="ARBA00023157"/>
    </source>
</evidence>
<dbReference type="GO" id="GO:0009311">
    <property type="term" value="P:oligosaccharide metabolic process"/>
    <property type="evidence" value="ECO:0007669"/>
    <property type="project" value="TreeGrafter"/>
</dbReference>
<feature type="disulfide bond" evidence="12">
    <location>
        <begin position="180"/>
        <end position="329"/>
    </location>
</feature>
<dbReference type="Gene3D" id="3.90.1480.20">
    <property type="entry name" value="Glycosyl transferase family 29"/>
    <property type="match status" value="1"/>
</dbReference>
<evidence type="ECO:0000256" key="4">
    <source>
        <dbReference type="ARBA" id="ARBA00022679"/>
    </source>
</evidence>
<evidence type="ECO:0000256" key="8">
    <source>
        <dbReference type="ARBA" id="ARBA00023034"/>
    </source>
</evidence>
<dbReference type="Proteomes" id="UP000002852">
    <property type="component" value="Unassembled WGS sequence"/>
</dbReference>
<proteinExistence type="inferred from homology"/>
<keyword evidence="9 13" id="KW-0472">Membrane</keyword>
<dbReference type="GO" id="GO:0003828">
    <property type="term" value="F:alpha-N-acetylneuraminate alpha-2,8-sialyltransferase activity"/>
    <property type="evidence" value="ECO:0007669"/>
    <property type="project" value="TreeGrafter"/>
</dbReference>
<evidence type="ECO:0000256" key="5">
    <source>
        <dbReference type="ARBA" id="ARBA00022692"/>
    </source>
</evidence>
<evidence type="ECO:0000313" key="15">
    <source>
        <dbReference type="Proteomes" id="UP000002852"/>
    </source>
</evidence>
<keyword evidence="4" id="KW-0808">Transferase</keyword>
<keyword evidence="8" id="KW-0333">Golgi apparatus</keyword>
<organism evidence="14 15">
    <name type="scientific">Xiphophorus maculatus</name>
    <name type="common">Southern platyfish</name>
    <name type="synonym">Platypoecilus maculatus</name>
    <dbReference type="NCBI Taxonomy" id="8083"/>
    <lineage>
        <taxon>Eukaryota</taxon>
        <taxon>Metazoa</taxon>
        <taxon>Chordata</taxon>
        <taxon>Craniata</taxon>
        <taxon>Vertebrata</taxon>
        <taxon>Euteleostomi</taxon>
        <taxon>Actinopterygii</taxon>
        <taxon>Neopterygii</taxon>
        <taxon>Teleostei</taxon>
        <taxon>Neoteleostei</taxon>
        <taxon>Acanthomorphata</taxon>
        <taxon>Ovalentaria</taxon>
        <taxon>Atherinomorphae</taxon>
        <taxon>Cyprinodontiformes</taxon>
        <taxon>Poeciliidae</taxon>
        <taxon>Poeciliinae</taxon>
        <taxon>Xiphophorus</taxon>
    </lineage>
</organism>
<dbReference type="Ensembl" id="ENSXMAT00000040046.1">
    <property type="protein sequence ID" value="ENSXMAP00000040511.1"/>
    <property type="gene ID" value="ENSXMAG00000028678.1"/>
</dbReference>
<evidence type="ECO:0000256" key="13">
    <source>
        <dbReference type="SAM" id="Phobius"/>
    </source>
</evidence>
<evidence type="ECO:0000256" key="11">
    <source>
        <dbReference type="ARBA" id="ARBA00023180"/>
    </source>
</evidence>
<dbReference type="InterPro" id="IPR001675">
    <property type="entry name" value="Glyco_trans_29"/>
</dbReference>
<dbReference type="OMA" id="TQENTPM"/>
<dbReference type="GeneTree" id="ENSGT01030000234535"/>
<dbReference type="PANTHER" id="PTHR11987">
    <property type="entry name" value="ALPHA-2,8-SIALYLTRANSFERASE"/>
    <property type="match status" value="1"/>
</dbReference>
<dbReference type="STRING" id="8083.ENSXMAP00000040511"/>
<protein>
    <submittedName>
        <fullName evidence="14">ST8 alpha-N-acetyl-neuraminide alpha-2,8-sialyltransferase 6</fullName>
    </submittedName>
</protein>
<dbReference type="PANTHER" id="PTHR11987:SF50">
    <property type="entry name" value="ALPHA-2,8-SIALYLTRANSFERASE 8F"/>
    <property type="match status" value="1"/>
</dbReference>
<reference evidence="15" key="2">
    <citation type="journal article" date="2013" name="Nat. Genet.">
        <title>The genome of the platyfish, Xiphophorus maculatus, provides insights into evolutionary adaptation and several complex traits.</title>
        <authorList>
            <person name="Schartl M."/>
            <person name="Walter R.B."/>
            <person name="Shen Y."/>
            <person name="Garcia T."/>
            <person name="Catchen J."/>
            <person name="Amores A."/>
            <person name="Braasch I."/>
            <person name="Chalopin D."/>
            <person name="Volff J.N."/>
            <person name="Lesch K.P."/>
            <person name="Bisazza A."/>
            <person name="Minx P."/>
            <person name="Hillier L."/>
            <person name="Wilson R.K."/>
            <person name="Fuerstenberg S."/>
            <person name="Boore J."/>
            <person name="Searle S."/>
            <person name="Postlethwait J.H."/>
            <person name="Warren W.C."/>
        </authorList>
    </citation>
    <scope>NUCLEOTIDE SEQUENCE [LARGE SCALE GENOMIC DNA]</scope>
    <source>
        <strain evidence="15">JP 163 A</strain>
    </source>
</reference>
<keyword evidence="5 13" id="KW-0812">Transmembrane</keyword>
<name>A0A3B5REV4_XIPMA</name>
<dbReference type="PIRSF" id="PIRSF005557">
    <property type="entry name" value="Sialyl_trans"/>
    <property type="match status" value="1"/>
</dbReference>
<sequence>MKGQLLLYLNLLILGSLTTLFYWNTFDNNWRHCSIKLRPQLNNTNSCKECREKKHIPELCSASWRKENQKLRNERQQKPKNEDAAASSDSCKDCREKINKLLENYTQVWKKNEDNHFEFRTRLSLKCNGFDNVVITQTNTPVGSKLPYDGERTRFLEVKAEHFKTFFQGHPFSNKTKKTCAVVGNGGILTNSSCGKTIDSAQFVIRCNLPPLSNGYEEDVGMKTDIVTANPSIFLQKYGSLLEHRRMFAESLCQYGKAMLLLPAFSYRINTALSLRASYTIDDFRIPIQPVFINPKYLQSLALFWGSLGLKARRLTTGIMMTSLALELCDNVDLYGFWPFGVHPHSFQNLTHHYYDDGKVKKGFHSMSDEFKLLLHLHNQGVLKLHLGECGPDEQ</sequence>
<keyword evidence="11" id="KW-0325">Glycoprotein</keyword>
<dbReference type="GO" id="GO:0000139">
    <property type="term" value="C:Golgi membrane"/>
    <property type="evidence" value="ECO:0007669"/>
    <property type="project" value="UniProtKB-SubCell"/>
</dbReference>
<evidence type="ECO:0000256" key="6">
    <source>
        <dbReference type="ARBA" id="ARBA00022968"/>
    </source>
</evidence>